<proteinExistence type="predicted"/>
<sequence length="159" mass="17729">MRELEKILKDLDSEIANIKEIDYKVKPKLKSTVLEGEKIGKVSALIVKMPDTPKKTIGRLLNLQKKVVEGLQFKCFALSLPSFWVDNPKMYDHLKPAKQVRTEDSKLLAQLLAPRMANPAKAATMEKTIEGSGCTSIPAIAIIPNIQSLPDLVPFQYTI</sequence>
<reference evidence="1" key="1">
    <citation type="submission" date="2022-04" db="EMBL/GenBank/DDBJ databases">
        <title>Genome of the entomopathogenic fungus Entomophthora muscae.</title>
        <authorList>
            <person name="Elya C."/>
            <person name="Lovett B.R."/>
            <person name="Lee E."/>
            <person name="Macias A.M."/>
            <person name="Hajek A.E."/>
            <person name="De Bivort B.L."/>
            <person name="Kasson M.T."/>
            <person name="De Fine Licht H.H."/>
            <person name="Stajich J.E."/>
        </authorList>
    </citation>
    <scope>NUCLEOTIDE SEQUENCE</scope>
    <source>
        <strain evidence="1">Berkeley</strain>
    </source>
</reference>
<comment type="caution">
    <text evidence="1">The sequence shown here is derived from an EMBL/GenBank/DDBJ whole genome shotgun (WGS) entry which is preliminary data.</text>
</comment>
<name>A0ACC2TZS3_9FUNG</name>
<evidence type="ECO:0000313" key="2">
    <source>
        <dbReference type="Proteomes" id="UP001165960"/>
    </source>
</evidence>
<organism evidence="1 2">
    <name type="scientific">Entomophthora muscae</name>
    <dbReference type="NCBI Taxonomy" id="34485"/>
    <lineage>
        <taxon>Eukaryota</taxon>
        <taxon>Fungi</taxon>
        <taxon>Fungi incertae sedis</taxon>
        <taxon>Zoopagomycota</taxon>
        <taxon>Entomophthoromycotina</taxon>
        <taxon>Entomophthoromycetes</taxon>
        <taxon>Entomophthorales</taxon>
        <taxon>Entomophthoraceae</taxon>
        <taxon>Entomophthora</taxon>
    </lineage>
</organism>
<dbReference type="Proteomes" id="UP001165960">
    <property type="component" value="Unassembled WGS sequence"/>
</dbReference>
<protein>
    <submittedName>
        <fullName evidence="1">Uncharacterized protein</fullName>
    </submittedName>
</protein>
<dbReference type="EMBL" id="QTSX02001582">
    <property type="protein sequence ID" value="KAJ9080259.1"/>
    <property type="molecule type" value="Genomic_DNA"/>
</dbReference>
<keyword evidence="2" id="KW-1185">Reference proteome</keyword>
<evidence type="ECO:0000313" key="1">
    <source>
        <dbReference type="EMBL" id="KAJ9080259.1"/>
    </source>
</evidence>
<accession>A0ACC2TZS3</accession>
<gene>
    <name evidence="1" type="ORF">DSO57_1027019</name>
</gene>